<dbReference type="ExpressionAtlas" id="A0A1Y7VLX3">
    <property type="expression patterns" value="baseline and differential"/>
</dbReference>
<feature type="region of interest" description="Disordered" evidence="1">
    <location>
        <begin position="1"/>
        <end position="36"/>
    </location>
</feature>
<dbReference type="Bgee" id="ENSMUSG00000038042">
    <property type="expression patterns" value="Expressed in habenula and 217 other cell types or tissues"/>
</dbReference>
<reference evidence="2" key="4">
    <citation type="submission" date="2025-09" db="UniProtKB">
        <authorList>
            <consortium name="Ensembl"/>
        </authorList>
    </citation>
    <scope>IDENTIFICATION</scope>
    <source>
        <strain evidence="2">C57BL/6J</strain>
    </source>
</reference>
<reference evidence="2 4" key="1">
    <citation type="journal article" date="2009" name="PLoS Biol.">
        <title>Lineage-specific biology revealed by a finished genome assembly of the mouse.</title>
        <authorList>
            <consortium name="Mouse Genome Sequencing Consortium"/>
            <person name="Church D.M."/>
            <person name="Goodstadt L."/>
            <person name="Hillier L.W."/>
            <person name="Zody M.C."/>
            <person name="Goldstein S."/>
            <person name="She X."/>
            <person name="Bult C.J."/>
            <person name="Agarwala R."/>
            <person name="Cherry J.L."/>
            <person name="DiCuccio M."/>
            <person name="Hlavina W."/>
            <person name="Kapustin Y."/>
            <person name="Meric P."/>
            <person name="Maglott D."/>
            <person name="Birtle Z."/>
            <person name="Marques A.C."/>
            <person name="Graves T."/>
            <person name="Zhou S."/>
            <person name="Teague B."/>
            <person name="Potamousis K."/>
            <person name="Churas C."/>
            <person name="Place M."/>
            <person name="Herschleb J."/>
            <person name="Runnheim R."/>
            <person name="Forrest D."/>
            <person name="Amos-Landgraf J."/>
            <person name="Schwartz D.C."/>
            <person name="Cheng Z."/>
            <person name="Lindblad-Toh K."/>
            <person name="Eichler E.E."/>
            <person name="Ponting C.P."/>
        </authorList>
    </citation>
    <scope>NUCLEOTIDE SEQUENCE [LARGE SCALE GENOMIC DNA]</scope>
    <source>
        <strain evidence="2 4">C57BL/6J</strain>
    </source>
</reference>
<evidence type="ECO:0000256" key="1">
    <source>
        <dbReference type="SAM" id="MobiDB-lite"/>
    </source>
</evidence>
<proteinExistence type="evidence at protein level"/>
<dbReference type="Proteomes" id="UP000000589">
    <property type="component" value="Chromosome 13"/>
</dbReference>
<organism evidence="2 4">
    <name type="scientific">Mus musculus</name>
    <name type="common">Mouse</name>
    <dbReference type="NCBI Taxonomy" id="10090"/>
    <lineage>
        <taxon>Eukaryota</taxon>
        <taxon>Metazoa</taxon>
        <taxon>Chordata</taxon>
        <taxon>Craniata</taxon>
        <taxon>Vertebrata</taxon>
        <taxon>Euteleostomi</taxon>
        <taxon>Mammalia</taxon>
        <taxon>Eutheria</taxon>
        <taxon>Euarchontoglires</taxon>
        <taxon>Glires</taxon>
        <taxon>Rodentia</taxon>
        <taxon>Myomorpha</taxon>
        <taxon>Muroidea</taxon>
        <taxon>Muridae</taxon>
        <taxon>Murinae</taxon>
        <taxon>Mus</taxon>
        <taxon>Mus</taxon>
    </lineage>
</organism>
<dbReference type="VEuPathDB" id="HostDB:ENSMUSG00000038042"/>
<feature type="compositionally biased region" description="Polar residues" evidence="1">
    <location>
        <begin position="11"/>
        <end position="21"/>
    </location>
</feature>
<name>A0A1Y7VLX3_MOUSE</name>
<keyword evidence="4" id="KW-1185">Reference proteome</keyword>
<evidence type="ECO:0000313" key="3">
    <source>
        <dbReference type="MGI" id="MGI:2145430"/>
    </source>
</evidence>
<gene>
    <name evidence="2 3" type="primary">Ptpdc1</name>
</gene>
<evidence type="ECO:0000313" key="2">
    <source>
        <dbReference type="Ensembl" id="ENSMUSP00000152409.2"/>
    </source>
</evidence>
<protein>
    <submittedName>
        <fullName evidence="2">Protein tyrosine phosphatase domain containing 1</fullName>
    </submittedName>
</protein>
<evidence type="ECO:0007829" key="5">
    <source>
        <dbReference type="PeptideAtlas" id="A0A1Y7VLX3"/>
    </source>
</evidence>
<dbReference type="GeneTree" id="ENSGT00390000004113"/>
<dbReference type="Ensembl" id="ENSMUST00000223025.2">
    <property type="protein sequence ID" value="ENSMUSP00000152409.2"/>
    <property type="gene ID" value="ENSMUSG00000038042.12"/>
</dbReference>
<dbReference type="ProteomicsDB" id="312181"/>
<keyword evidence="5" id="KW-1267">Proteomics identification</keyword>
<evidence type="ECO:0000313" key="4">
    <source>
        <dbReference type="Proteomes" id="UP000000589"/>
    </source>
</evidence>
<reference evidence="2 4" key="2">
    <citation type="journal article" date="2011" name="PLoS Biol.">
        <title>Modernizing reference genome assemblies.</title>
        <authorList>
            <person name="Church D.M."/>
            <person name="Schneider V.A."/>
            <person name="Graves T."/>
            <person name="Auger K."/>
            <person name="Cunningham F."/>
            <person name="Bouk N."/>
            <person name="Chen H.C."/>
            <person name="Agarwala R."/>
            <person name="McLaren W.M."/>
            <person name="Ritchie G.R."/>
            <person name="Albracht D."/>
            <person name="Kremitzki M."/>
            <person name="Rock S."/>
            <person name="Kotkiewicz H."/>
            <person name="Kremitzki C."/>
            <person name="Wollam A."/>
            <person name="Trani L."/>
            <person name="Fulton L."/>
            <person name="Fulton R."/>
            <person name="Matthews L."/>
            <person name="Whitehead S."/>
            <person name="Chow W."/>
            <person name="Torrance J."/>
            <person name="Dunn M."/>
            <person name="Harden G."/>
            <person name="Threadgold G."/>
            <person name="Wood J."/>
            <person name="Collins J."/>
            <person name="Heath P."/>
            <person name="Griffiths G."/>
            <person name="Pelan S."/>
            <person name="Grafham D."/>
            <person name="Eichler E.E."/>
            <person name="Weinstock G."/>
            <person name="Mardis E.R."/>
            <person name="Wilson R.K."/>
            <person name="Howe K."/>
            <person name="Flicek P."/>
            <person name="Hubbard T."/>
        </authorList>
    </citation>
    <scope>NUCLEOTIDE SEQUENCE [LARGE SCALE GENOMIC DNA]</scope>
    <source>
        <strain evidence="2 4">C57BL/6J</strain>
    </source>
</reference>
<sequence length="92" mass="9878">MAAGVLPQNEDPYSTLVNSSGHAAHMDENSGRPAPKYTKVGERLRHVIPGHMACSMACGGRAWSLTISWPWLVRPPSCWRSIASSSSSSVKA</sequence>
<dbReference type="Antibodypedia" id="13927">
    <property type="antibodies" value="18 antibodies from 7 providers"/>
</dbReference>
<accession>A0A1Y7VLX3</accession>
<dbReference type="AGR" id="MGI:2145430"/>
<dbReference type="AlphaFoldDB" id="A0A1Y7VLX3"/>
<reference evidence="2" key="3">
    <citation type="submission" date="2025-08" db="UniProtKB">
        <authorList>
            <consortium name="Ensembl"/>
        </authorList>
    </citation>
    <scope>IDENTIFICATION</scope>
    <source>
        <strain evidence="2">C57BL/6J</strain>
    </source>
</reference>
<dbReference type="MGI" id="MGI:2145430">
    <property type="gene designation" value="Ptpdc1"/>
</dbReference>